<evidence type="ECO:0000313" key="2">
    <source>
        <dbReference type="Proteomes" id="UP001315278"/>
    </source>
</evidence>
<protein>
    <recommendedName>
        <fullName evidence="3">DUF3077 domain-containing protein</fullName>
    </recommendedName>
</protein>
<keyword evidence="2" id="KW-1185">Reference proteome</keyword>
<proteinExistence type="predicted"/>
<accession>A0ABS5FXK9</accession>
<evidence type="ECO:0008006" key="3">
    <source>
        <dbReference type="Google" id="ProtNLM"/>
    </source>
</evidence>
<name>A0ABS5FXK9_9BRAD</name>
<dbReference type="Proteomes" id="UP001315278">
    <property type="component" value="Unassembled WGS sequence"/>
</dbReference>
<dbReference type="RefSeq" id="WP_212495534.1">
    <property type="nucleotide sequence ID" value="NZ_JAFCJH010000088.1"/>
</dbReference>
<reference evidence="2" key="1">
    <citation type="journal article" date="2021" name="ISME J.">
        <title>Evolutionary origin and ecological implication of a unique nif island in free-living Bradyrhizobium lineages.</title>
        <authorList>
            <person name="Tao J."/>
        </authorList>
    </citation>
    <scope>NUCLEOTIDE SEQUENCE [LARGE SCALE GENOMIC DNA]</scope>
    <source>
        <strain evidence="2">SZCCT0434</strain>
    </source>
</reference>
<sequence>MEKITTLPVKRPWDKKYAEAYREMEGPLRDCVQMARIAADLMNDTDNGTNPKLVFAVFHLRDMMESLEQRYRADFGEGGT</sequence>
<evidence type="ECO:0000313" key="1">
    <source>
        <dbReference type="EMBL" id="MBR0801561.1"/>
    </source>
</evidence>
<comment type="caution">
    <text evidence="1">The sequence shown here is derived from an EMBL/GenBank/DDBJ whole genome shotgun (WGS) entry which is preliminary data.</text>
</comment>
<organism evidence="1 2">
    <name type="scientific">Bradyrhizobium jicamae</name>
    <dbReference type="NCBI Taxonomy" id="280332"/>
    <lineage>
        <taxon>Bacteria</taxon>
        <taxon>Pseudomonadati</taxon>
        <taxon>Pseudomonadota</taxon>
        <taxon>Alphaproteobacteria</taxon>
        <taxon>Hyphomicrobiales</taxon>
        <taxon>Nitrobacteraceae</taxon>
        <taxon>Bradyrhizobium</taxon>
    </lineage>
</organism>
<dbReference type="EMBL" id="JAFCJH010000088">
    <property type="protein sequence ID" value="MBR0801561.1"/>
    <property type="molecule type" value="Genomic_DNA"/>
</dbReference>
<gene>
    <name evidence="1" type="ORF">JQ615_40120</name>
</gene>